<organism evidence="2 3">
    <name type="scientific">Pelagimonas phthalicica</name>
    <dbReference type="NCBI Taxonomy" id="1037362"/>
    <lineage>
        <taxon>Bacteria</taxon>
        <taxon>Pseudomonadati</taxon>
        <taxon>Pseudomonadota</taxon>
        <taxon>Alphaproteobacteria</taxon>
        <taxon>Rhodobacterales</taxon>
        <taxon>Roseobacteraceae</taxon>
        <taxon>Pelagimonas</taxon>
    </lineage>
</organism>
<dbReference type="EC" id="2.3.1.-" evidence="2"/>
<dbReference type="EMBL" id="FXXP01000003">
    <property type="protein sequence ID" value="SMX29607.1"/>
    <property type="molecule type" value="Genomic_DNA"/>
</dbReference>
<dbReference type="InterPro" id="IPR016181">
    <property type="entry name" value="Acyl_CoA_acyltransferase"/>
</dbReference>
<gene>
    <name evidence="2" type="primary">yjcF</name>
    <name evidence="2" type="ORF">TRP8649_03744</name>
</gene>
<evidence type="ECO:0000313" key="2">
    <source>
        <dbReference type="EMBL" id="SMX29607.1"/>
    </source>
</evidence>
<sequence>MSVRAAGEAELATCLDIRMKVFVEEQGVPVEEERDAYDDAALHVIGEVDGVPMGTARVVFLEETAKIGRVCVMKEARGTGLGREMMQFLLEQIVTRPEISRAYLTSQMDAVPFYEQLGFEAFGGIVMDAGIEHREMELLLE</sequence>
<dbReference type="SUPFAM" id="SSF55729">
    <property type="entry name" value="Acyl-CoA N-acyltransferases (Nat)"/>
    <property type="match status" value="1"/>
</dbReference>
<dbReference type="PANTHER" id="PTHR13355">
    <property type="entry name" value="GLUCOSAMINE 6-PHOSPHATE N-ACETYLTRANSFERASE"/>
    <property type="match status" value="1"/>
</dbReference>
<keyword evidence="3" id="KW-1185">Reference proteome</keyword>
<dbReference type="PANTHER" id="PTHR13355:SF11">
    <property type="entry name" value="GLUCOSAMINE 6-PHOSPHATE N-ACETYLTRANSFERASE"/>
    <property type="match status" value="1"/>
</dbReference>
<keyword evidence="2" id="KW-0012">Acyltransferase</keyword>
<dbReference type="OrthoDB" id="9796171at2"/>
<dbReference type="Gene3D" id="3.40.630.30">
    <property type="match status" value="1"/>
</dbReference>
<evidence type="ECO:0000313" key="3">
    <source>
        <dbReference type="Proteomes" id="UP000225972"/>
    </source>
</evidence>
<proteinExistence type="predicted"/>
<dbReference type="GO" id="GO:0004343">
    <property type="term" value="F:glucosamine 6-phosphate N-acetyltransferase activity"/>
    <property type="evidence" value="ECO:0007669"/>
    <property type="project" value="TreeGrafter"/>
</dbReference>
<reference evidence="3" key="1">
    <citation type="submission" date="2017-05" db="EMBL/GenBank/DDBJ databases">
        <authorList>
            <person name="Rodrigo-Torres L."/>
            <person name="Arahal R. D."/>
            <person name="Lucena T."/>
        </authorList>
    </citation>
    <scope>NUCLEOTIDE SEQUENCE [LARGE SCALE GENOMIC DNA]</scope>
    <source>
        <strain evidence="3">CECT 8649</strain>
    </source>
</reference>
<name>A0A238JHI0_9RHOB</name>
<protein>
    <submittedName>
        <fullName evidence="2">Putative N-acetyltransferase YjcF</fullName>
        <ecNumber evidence="2">2.3.1.-</ecNumber>
    </submittedName>
</protein>
<dbReference type="Proteomes" id="UP000225972">
    <property type="component" value="Unassembled WGS sequence"/>
</dbReference>
<dbReference type="CDD" id="cd04301">
    <property type="entry name" value="NAT_SF"/>
    <property type="match status" value="1"/>
</dbReference>
<dbReference type="InterPro" id="IPR039143">
    <property type="entry name" value="GNPNAT1-like"/>
</dbReference>
<accession>A0A238JHI0</accession>
<evidence type="ECO:0000259" key="1">
    <source>
        <dbReference type="PROSITE" id="PS51186"/>
    </source>
</evidence>
<feature type="domain" description="N-acetyltransferase" evidence="1">
    <location>
        <begin position="1"/>
        <end position="141"/>
    </location>
</feature>
<dbReference type="PROSITE" id="PS51186">
    <property type="entry name" value="GNAT"/>
    <property type="match status" value="1"/>
</dbReference>
<dbReference type="Pfam" id="PF13673">
    <property type="entry name" value="Acetyltransf_10"/>
    <property type="match status" value="1"/>
</dbReference>
<keyword evidence="2" id="KW-0808">Transferase</keyword>
<dbReference type="RefSeq" id="WP_099248057.1">
    <property type="nucleotide sequence ID" value="NZ_FXXP01000003.1"/>
</dbReference>
<dbReference type="AlphaFoldDB" id="A0A238JHI0"/>
<dbReference type="InterPro" id="IPR000182">
    <property type="entry name" value="GNAT_dom"/>
</dbReference>